<dbReference type="SUPFAM" id="SSF54637">
    <property type="entry name" value="Thioesterase/thiol ester dehydrase-isomerase"/>
    <property type="match status" value="1"/>
</dbReference>
<dbReference type="Proteomes" id="UP000216052">
    <property type="component" value="Chromosome"/>
</dbReference>
<sequence length="140" mass="15283">MTDLSLLKTQLHKIYEANPFVNLLQMKIIEVSAGKAILSMPVQNQYTNFYNSAHGGALASLADTSMGMACITTGKKVVTLDMNLNYIRDVPCREALTAVGTLIHNGSRTMVAETEIFNNLQQLVVAARATFFVTGKISLE</sequence>
<evidence type="ECO:0000313" key="4">
    <source>
        <dbReference type="EMBL" id="XFO73507.1"/>
    </source>
</evidence>
<feature type="domain" description="Thioesterase" evidence="3">
    <location>
        <begin position="51"/>
        <end position="119"/>
    </location>
</feature>
<dbReference type="InterPro" id="IPR003736">
    <property type="entry name" value="PAAI_dom"/>
</dbReference>
<dbReference type="GO" id="GO:0016787">
    <property type="term" value="F:hydrolase activity"/>
    <property type="evidence" value="ECO:0007669"/>
    <property type="project" value="UniProtKB-KW"/>
</dbReference>
<keyword evidence="2 4" id="KW-0378">Hydrolase</keyword>
<evidence type="ECO:0000259" key="3">
    <source>
        <dbReference type="Pfam" id="PF03061"/>
    </source>
</evidence>
<name>A0ABZ3J547_SPOA4</name>
<protein>
    <submittedName>
        <fullName evidence="4">Acyl-coenzyme A thioesterase PaaI</fullName>
        <ecNumber evidence="4">3.1.2.-</ecNumber>
    </submittedName>
</protein>
<evidence type="ECO:0000256" key="1">
    <source>
        <dbReference type="ARBA" id="ARBA00008324"/>
    </source>
</evidence>
<evidence type="ECO:0000313" key="5">
    <source>
        <dbReference type="Proteomes" id="UP000216052"/>
    </source>
</evidence>
<dbReference type="InterPro" id="IPR039298">
    <property type="entry name" value="ACOT13"/>
</dbReference>
<evidence type="ECO:0000256" key="2">
    <source>
        <dbReference type="ARBA" id="ARBA00022801"/>
    </source>
</evidence>
<dbReference type="EMBL" id="CP155571">
    <property type="protein sequence ID" value="XFO73507.1"/>
    <property type="molecule type" value="Genomic_DNA"/>
</dbReference>
<dbReference type="PANTHER" id="PTHR21660">
    <property type="entry name" value="THIOESTERASE SUPERFAMILY MEMBER-RELATED"/>
    <property type="match status" value="1"/>
</dbReference>
<organism evidence="4 5">
    <name type="scientific">Sporomusa acidovorans (strain ATCC 49682 / DSM 3132 / Mol)</name>
    <dbReference type="NCBI Taxonomy" id="1123286"/>
    <lineage>
        <taxon>Bacteria</taxon>
        <taxon>Bacillati</taxon>
        <taxon>Bacillota</taxon>
        <taxon>Negativicutes</taxon>
        <taxon>Selenomonadales</taxon>
        <taxon>Sporomusaceae</taxon>
        <taxon>Sporomusa</taxon>
    </lineage>
</organism>
<proteinExistence type="inferred from homology"/>
<dbReference type="InterPro" id="IPR006683">
    <property type="entry name" value="Thioestr_dom"/>
</dbReference>
<dbReference type="NCBIfam" id="TIGR00369">
    <property type="entry name" value="unchar_dom_1"/>
    <property type="match status" value="1"/>
</dbReference>
<dbReference type="CDD" id="cd03443">
    <property type="entry name" value="PaaI_thioesterase"/>
    <property type="match status" value="1"/>
</dbReference>
<dbReference type="InterPro" id="IPR029069">
    <property type="entry name" value="HotDog_dom_sf"/>
</dbReference>
<reference evidence="4" key="1">
    <citation type="submission" date="2024-05" db="EMBL/GenBank/DDBJ databases">
        <title>Isolation and characterization of Sporomusa carbonis sp. nov., a carboxydotrophic hydrogenogen in the genus of Sporomusa isolated from a charcoal burning pile.</title>
        <authorList>
            <person name="Boeer T."/>
            <person name="Rosenbaum F."/>
            <person name="Eysell L."/>
            <person name="Mueller V."/>
            <person name="Daniel R."/>
            <person name="Poehlein A."/>
        </authorList>
    </citation>
    <scope>NUCLEOTIDE SEQUENCE [LARGE SCALE GENOMIC DNA]</scope>
    <source>
        <strain evidence="4">DSM 3132</strain>
    </source>
</reference>
<keyword evidence="5" id="KW-1185">Reference proteome</keyword>
<dbReference type="EC" id="3.1.2.-" evidence="4"/>
<comment type="similarity">
    <text evidence="1">Belongs to the thioesterase PaaI family.</text>
</comment>
<dbReference type="RefSeq" id="WP_093795349.1">
    <property type="nucleotide sequence ID" value="NZ_CP155571.1"/>
</dbReference>
<dbReference type="PANTHER" id="PTHR21660:SF1">
    <property type="entry name" value="ACYL-COENZYME A THIOESTERASE 13"/>
    <property type="match status" value="1"/>
</dbReference>
<gene>
    <name evidence="4" type="primary">paaI_2</name>
    <name evidence="4" type="ORF">SPACI_036140</name>
</gene>
<dbReference type="Gene3D" id="3.10.129.10">
    <property type="entry name" value="Hotdog Thioesterase"/>
    <property type="match status" value="1"/>
</dbReference>
<accession>A0ABZ3J547</accession>
<dbReference type="Pfam" id="PF03061">
    <property type="entry name" value="4HBT"/>
    <property type="match status" value="1"/>
</dbReference>